<reference evidence="9" key="2">
    <citation type="submission" date="2024-03" db="EMBL/GenBank/DDBJ databases">
        <authorList>
            <person name="Bromfield E.S.P."/>
            <person name="Cloutier S."/>
        </authorList>
    </citation>
    <scope>NUCLEOTIDE SEQUENCE</scope>
    <source>
        <strain evidence="9">5S5</strain>
    </source>
</reference>
<evidence type="ECO:0000256" key="7">
    <source>
        <dbReference type="ARBA" id="ARBA00023136"/>
    </source>
</evidence>
<keyword evidence="2" id="KW-0813">Transport</keyword>
<dbReference type="PANTHER" id="PTHR32196:SF21">
    <property type="entry name" value="ABC TRANSPORTER PERMEASE PROTEIN YPHD-RELATED"/>
    <property type="match status" value="1"/>
</dbReference>
<evidence type="ECO:0000256" key="5">
    <source>
        <dbReference type="ARBA" id="ARBA00022692"/>
    </source>
</evidence>
<sequence>MSSEIAAGGQQQRARYKPSQAIIVLGVTVLLFVVLSAALPGFVTLGNLFTLARNISILGILALGMAVVVIGRGIDLSQIATLACSAAIAVTLINSGWPAFPAIGLGLVLSIAIGAANGFLVSVVEIPALFTTLASGLLVLGVTRALVVPHYQVFLQPGHDWLLKLGGTVAGGLPVPVIAFAICALALHLFLSRTVLGRFIYAHGDNAQAARLSGMATRPLTMLEYAICSGIGYVGGVIMVGSTSLMHLQVAESTMIFDVILVVVLGGVSLVGGRGNVVSVIAGTVLIGVLLNAMTIMNLDIQTQDMIKGGVLLLAIALDSYIHPRDEETAKQGD</sequence>
<dbReference type="RefSeq" id="WP_224496991.1">
    <property type="nucleotide sequence ID" value="NZ_CP088285.1"/>
</dbReference>
<feature type="transmembrane region" description="Helical" evidence="8">
    <location>
        <begin position="128"/>
        <end position="147"/>
    </location>
</feature>
<evidence type="ECO:0000256" key="4">
    <source>
        <dbReference type="ARBA" id="ARBA00022519"/>
    </source>
</evidence>
<organism evidence="9 10">
    <name type="scientific">Bradyrhizobium septentrionale</name>
    <dbReference type="NCBI Taxonomy" id="1404411"/>
    <lineage>
        <taxon>Bacteria</taxon>
        <taxon>Pseudomonadati</taxon>
        <taxon>Pseudomonadota</taxon>
        <taxon>Alphaproteobacteria</taxon>
        <taxon>Hyphomicrobiales</taxon>
        <taxon>Nitrobacteraceae</taxon>
        <taxon>Bradyrhizobium</taxon>
    </lineage>
</organism>
<accession>A0ABZ2P301</accession>
<feature type="transmembrane region" description="Helical" evidence="8">
    <location>
        <begin position="278"/>
        <end position="299"/>
    </location>
</feature>
<proteinExistence type="predicted"/>
<evidence type="ECO:0000256" key="6">
    <source>
        <dbReference type="ARBA" id="ARBA00022989"/>
    </source>
</evidence>
<dbReference type="PANTHER" id="PTHR32196">
    <property type="entry name" value="ABC TRANSPORTER PERMEASE PROTEIN YPHD-RELATED-RELATED"/>
    <property type="match status" value="1"/>
</dbReference>
<dbReference type="CDD" id="cd06579">
    <property type="entry name" value="TM_PBP1_transp_AraH_like"/>
    <property type="match status" value="1"/>
</dbReference>
<keyword evidence="4" id="KW-0997">Cell inner membrane</keyword>
<evidence type="ECO:0000313" key="10">
    <source>
        <dbReference type="Proteomes" id="UP001432046"/>
    </source>
</evidence>
<evidence type="ECO:0000256" key="8">
    <source>
        <dbReference type="SAM" id="Phobius"/>
    </source>
</evidence>
<keyword evidence="3" id="KW-1003">Cell membrane</keyword>
<feature type="transmembrane region" description="Helical" evidence="8">
    <location>
        <begin position="21"/>
        <end position="43"/>
    </location>
</feature>
<feature type="transmembrane region" description="Helical" evidence="8">
    <location>
        <begin position="79"/>
        <end position="97"/>
    </location>
</feature>
<dbReference type="Proteomes" id="UP001432046">
    <property type="component" value="Chromosome"/>
</dbReference>
<dbReference type="EMBL" id="CP147711">
    <property type="protein sequence ID" value="WXC81039.1"/>
    <property type="molecule type" value="Genomic_DNA"/>
</dbReference>
<evidence type="ECO:0000256" key="2">
    <source>
        <dbReference type="ARBA" id="ARBA00022448"/>
    </source>
</evidence>
<name>A0ABZ2P301_9BRAD</name>
<reference evidence="9" key="1">
    <citation type="journal article" date="2021" name="Int. J. Syst. Evol. Microbiol.">
        <title>Bradyrhizobium septentrionale sp. nov. (sv. septentrionale) and Bradyrhizobium quebecense sp. nov. (sv. septentrionale) associated with legumes native to Canada possess rearranged symbiosis genes and numerous insertion sequences.</title>
        <authorList>
            <person name="Bromfield E.S.P."/>
            <person name="Cloutier S."/>
        </authorList>
    </citation>
    <scope>NUCLEOTIDE SEQUENCE</scope>
    <source>
        <strain evidence="9">5S5</strain>
    </source>
</reference>
<keyword evidence="7 8" id="KW-0472">Membrane</keyword>
<evidence type="ECO:0000313" key="9">
    <source>
        <dbReference type="EMBL" id="WXC81039.1"/>
    </source>
</evidence>
<keyword evidence="10" id="KW-1185">Reference proteome</keyword>
<dbReference type="InterPro" id="IPR001851">
    <property type="entry name" value="ABC_transp_permease"/>
</dbReference>
<protein>
    <submittedName>
        <fullName evidence="9">ABC transporter permease</fullName>
    </submittedName>
</protein>
<keyword evidence="5 8" id="KW-0812">Transmembrane</keyword>
<feature type="transmembrane region" description="Helical" evidence="8">
    <location>
        <begin position="255"/>
        <end position="272"/>
    </location>
</feature>
<gene>
    <name evidence="9" type="ORF">WDK88_05200</name>
</gene>
<feature type="transmembrane region" description="Helical" evidence="8">
    <location>
        <begin position="167"/>
        <end position="191"/>
    </location>
</feature>
<keyword evidence="6 8" id="KW-1133">Transmembrane helix</keyword>
<dbReference type="Pfam" id="PF02653">
    <property type="entry name" value="BPD_transp_2"/>
    <property type="match status" value="1"/>
</dbReference>
<feature type="transmembrane region" description="Helical" evidence="8">
    <location>
        <begin position="55"/>
        <end position="72"/>
    </location>
</feature>
<comment type="subcellular location">
    <subcellularLocation>
        <location evidence="1">Cell membrane</location>
        <topology evidence="1">Multi-pass membrane protein</topology>
    </subcellularLocation>
</comment>
<evidence type="ECO:0000256" key="1">
    <source>
        <dbReference type="ARBA" id="ARBA00004651"/>
    </source>
</evidence>
<evidence type="ECO:0000256" key="3">
    <source>
        <dbReference type="ARBA" id="ARBA00022475"/>
    </source>
</evidence>
<feature type="transmembrane region" description="Helical" evidence="8">
    <location>
        <begin position="103"/>
        <end position="121"/>
    </location>
</feature>